<dbReference type="GO" id="GO:0009103">
    <property type="term" value="P:lipopolysaccharide biosynthetic process"/>
    <property type="evidence" value="ECO:0007669"/>
    <property type="project" value="TreeGrafter"/>
</dbReference>
<dbReference type="Pfam" id="PF13439">
    <property type="entry name" value="Glyco_transf_4"/>
    <property type="match status" value="1"/>
</dbReference>
<dbReference type="AlphaFoldDB" id="A0A414JTL7"/>
<evidence type="ECO:0000256" key="1">
    <source>
        <dbReference type="ARBA" id="ARBA00022679"/>
    </source>
</evidence>
<feature type="domain" description="Glycosyltransferase subfamily 4-like N-terminal" evidence="2">
    <location>
        <begin position="71"/>
        <end position="216"/>
    </location>
</feature>
<dbReference type="Proteomes" id="UP000284640">
    <property type="component" value="Unassembled WGS sequence"/>
</dbReference>
<evidence type="ECO:0000313" key="3">
    <source>
        <dbReference type="EMBL" id="RHE62041.1"/>
    </source>
</evidence>
<dbReference type="Gene3D" id="3.40.50.2000">
    <property type="entry name" value="Glycogen Phosphorylase B"/>
    <property type="match status" value="2"/>
</dbReference>
<gene>
    <name evidence="3" type="ORF">DW729_01210</name>
</gene>
<keyword evidence="1 3" id="KW-0808">Transferase</keyword>
<dbReference type="PANTHER" id="PTHR46401">
    <property type="entry name" value="GLYCOSYLTRANSFERASE WBBK-RELATED"/>
    <property type="match status" value="1"/>
</dbReference>
<protein>
    <submittedName>
        <fullName evidence="3">Glycosyltransferase</fullName>
    </submittedName>
</protein>
<name>A0A414JTL7_BACUN</name>
<proteinExistence type="predicted"/>
<evidence type="ECO:0000259" key="2">
    <source>
        <dbReference type="Pfam" id="PF13439"/>
    </source>
</evidence>
<dbReference type="InterPro" id="IPR028098">
    <property type="entry name" value="Glyco_trans_4-like_N"/>
</dbReference>
<dbReference type="PANTHER" id="PTHR46401:SF2">
    <property type="entry name" value="GLYCOSYLTRANSFERASE WBBK-RELATED"/>
    <property type="match status" value="1"/>
</dbReference>
<organism evidence="3 4">
    <name type="scientific">Bacteroides uniformis</name>
    <dbReference type="NCBI Taxonomy" id="820"/>
    <lineage>
        <taxon>Bacteria</taxon>
        <taxon>Pseudomonadati</taxon>
        <taxon>Bacteroidota</taxon>
        <taxon>Bacteroidia</taxon>
        <taxon>Bacteroidales</taxon>
        <taxon>Bacteroidaceae</taxon>
        <taxon>Bacteroides</taxon>
    </lineage>
</organism>
<sequence>MKLFQIDTCLGVGSTGRITEDISTLMTNFGWDCYIAHGARYVGASKMKSVQVGSIWEEYMHFAKSFLFDEHGLGTIVGTKKLICKIENVKPDIIHLHCIHGYFLNYRLLFEYLNAKNIPVVWTFHDCWAFTGHCAYLGDCNKWETEEGCRNCSLTKTYPQSIIDKSRRNYNLKRDLFVANNNLHIVAVSEWLTSLIKKSFFKEKDIKTIVNGVNTDVFRFRPNRIKQRLKIEDKKMLLGVASTWEERKGLIDYYKLADILPNKYQIVLVGLTPKQKDSLPNNIIGITRTDNCDELVEYYSAADIVMNLSCAETFGLTTVEGFACGTPSIVYDVTASPELISEETGLVVPVGDVNAVCEAVEMLSAKDKSMYYEVCRNRAVMKYDKNKRYIEYLNLYNKLLNK</sequence>
<dbReference type="SUPFAM" id="SSF53756">
    <property type="entry name" value="UDP-Glycosyltransferase/glycogen phosphorylase"/>
    <property type="match status" value="1"/>
</dbReference>
<dbReference type="Pfam" id="PF13692">
    <property type="entry name" value="Glyco_trans_1_4"/>
    <property type="match status" value="1"/>
</dbReference>
<comment type="caution">
    <text evidence="3">The sequence shown here is derived from an EMBL/GenBank/DDBJ whole genome shotgun (WGS) entry which is preliminary data.</text>
</comment>
<evidence type="ECO:0000313" key="4">
    <source>
        <dbReference type="Proteomes" id="UP000284640"/>
    </source>
</evidence>
<reference evidence="3 4" key="1">
    <citation type="submission" date="2018-08" db="EMBL/GenBank/DDBJ databases">
        <title>A genome reference for cultivated species of the human gut microbiota.</title>
        <authorList>
            <person name="Zou Y."/>
            <person name="Xue W."/>
            <person name="Luo G."/>
        </authorList>
    </citation>
    <scope>NUCLEOTIDE SEQUENCE [LARGE SCALE GENOMIC DNA]</scope>
    <source>
        <strain evidence="3 4">AM27-46</strain>
    </source>
</reference>
<dbReference type="EMBL" id="QSKL01000001">
    <property type="protein sequence ID" value="RHE62041.1"/>
    <property type="molecule type" value="Genomic_DNA"/>
</dbReference>
<accession>A0A414JTL7</accession>
<dbReference type="RefSeq" id="WP_118930791.1">
    <property type="nucleotide sequence ID" value="NZ_JAQDIY010000005.1"/>
</dbReference>
<dbReference type="GO" id="GO:0016757">
    <property type="term" value="F:glycosyltransferase activity"/>
    <property type="evidence" value="ECO:0007669"/>
    <property type="project" value="UniProtKB-ARBA"/>
</dbReference>